<evidence type="ECO:0000256" key="7">
    <source>
        <dbReference type="SAM" id="SignalP"/>
    </source>
</evidence>
<dbReference type="EMBL" id="JARHTQ010000005">
    <property type="protein sequence ID" value="MDF2256137.1"/>
    <property type="molecule type" value="Genomic_DNA"/>
</dbReference>
<comment type="caution">
    <text evidence="9">The sequence shown here is derived from an EMBL/GenBank/DDBJ whole genome shotgun (WGS) entry which is preliminary data.</text>
</comment>
<dbReference type="Proteomes" id="UP001220022">
    <property type="component" value="Unassembled WGS sequence"/>
</dbReference>
<dbReference type="PROSITE" id="PS51884">
    <property type="entry name" value="CHAPLIN"/>
    <property type="match status" value="1"/>
</dbReference>
<name>A0ABT5YX03_9ACTN</name>
<evidence type="ECO:0000256" key="5">
    <source>
        <dbReference type="ARBA" id="ARBA00022889"/>
    </source>
</evidence>
<accession>A0ABT5YX03</accession>
<proteinExistence type="predicted"/>
<evidence type="ECO:0000256" key="6">
    <source>
        <dbReference type="ARBA" id="ARBA00023087"/>
    </source>
</evidence>
<evidence type="ECO:0000313" key="9">
    <source>
        <dbReference type="EMBL" id="MDF2256137.1"/>
    </source>
</evidence>
<gene>
    <name evidence="9" type="ORF">P2L57_10470</name>
</gene>
<evidence type="ECO:0000313" key="10">
    <source>
        <dbReference type="Proteomes" id="UP001220022"/>
    </source>
</evidence>
<evidence type="ECO:0000256" key="4">
    <source>
        <dbReference type="ARBA" id="ARBA00022729"/>
    </source>
</evidence>
<organism evidence="9 10">
    <name type="scientific">Streptantibioticus ferralitis</name>
    <dbReference type="NCBI Taxonomy" id="236510"/>
    <lineage>
        <taxon>Bacteria</taxon>
        <taxon>Bacillati</taxon>
        <taxon>Actinomycetota</taxon>
        <taxon>Actinomycetes</taxon>
        <taxon>Kitasatosporales</taxon>
        <taxon>Streptomycetaceae</taxon>
        <taxon>Streptantibioticus</taxon>
    </lineage>
</organism>
<feature type="chain" id="PRO_5047373385" evidence="7">
    <location>
        <begin position="28"/>
        <end position="81"/>
    </location>
</feature>
<reference evidence="9 10" key="1">
    <citation type="submission" date="2023-03" db="EMBL/GenBank/DDBJ databases">
        <title>Draft genome sequence of type strain Streptomyces ferralitis JCM 14344.</title>
        <authorList>
            <person name="Klaysubun C."/>
            <person name="Duangmal K."/>
        </authorList>
    </citation>
    <scope>NUCLEOTIDE SEQUENCE [LARGE SCALE GENOMIC DNA]</scope>
    <source>
        <strain evidence="9 10">JCM 14344</strain>
    </source>
</reference>
<evidence type="ECO:0000256" key="2">
    <source>
        <dbReference type="ARBA" id="ARBA00022512"/>
    </source>
</evidence>
<dbReference type="Pfam" id="PF03777">
    <property type="entry name" value="ChpA-C"/>
    <property type="match status" value="1"/>
</dbReference>
<evidence type="ECO:0000259" key="8">
    <source>
        <dbReference type="PROSITE" id="PS51884"/>
    </source>
</evidence>
<evidence type="ECO:0000256" key="3">
    <source>
        <dbReference type="ARBA" id="ARBA00022525"/>
    </source>
</evidence>
<feature type="signal peptide" evidence="7">
    <location>
        <begin position="1"/>
        <end position="27"/>
    </location>
</feature>
<sequence>MKRIITATALAAATCAAVIGAAGAASAGEPGGAHAAGFAVGSPGILSGDVVQVPVNIPINVCGNTFNAVGLLNPAIGNVCK</sequence>
<keyword evidence="6" id="KW-0034">Amyloid</keyword>
<keyword evidence="2" id="KW-0134">Cell wall</keyword>
<keyword evidence="10" id="KW-1185">Reference proteome</keyword>
<keyword evidence="3" id="KW-0964">Secreted</keyword>
<keyword evidence="5" id="KW-0130">Cell adhesion</keyword>
<keyword evidence="4 7" id="KW-0732">Signal</keyword>
<feature type="domain" description="Chaplin" evidence="8">
    <location>
        <begin position="42"/>
        <end position="81"/>
    </location>
</feature>
<comment type="subcellular location">
    <subcellularLocation>
        <location evidence="1">Secreted</location>
        <location evidence="1">Cell wall</location>
    </subcellularLocation>
</comment>
<dbReference type="RefSeq" id="WP_275811756.1">
    <property type="nucleotide sequence ID" value="NZ_BAAANM010000015.1"/>
</dbReference>
<dbReference type="InterPro" id="IPR005528">
    <property type="entry name" value="ChpA-H"/>
</dbReference>
<evidence type="ECO:0000256" key="1">
    <source>
        <dbReference type="ARBA" id="ARBA00004191"/>
    </source>
</evidence>
<protein>
    <submittedName>
        <fullName evidence="9">Chaplin</fullName>
    </submittedName>
</protein>